<evidence type="ECO:0000256" key="11">
    <source>
        <dbReference type="RuleBase" id="RU003780"/>
    </source>
</evidence>
<evidence type="ECO:0000259" key="12">
    <source>
        <dbReference type="SMART" id="SM00986"/>
    </source>
</evidence>
<proteinExistence type="inferred from homology"/>
<dbReference type="NCBIfam" id="NF003592">
    <property type="entry name" value="PRK05254.1-5"/>
    <property type="match status" value="1"/>
</dbReference>
<accession>A0A0H1R5B5</accession>
<evidence type="ECO:0000256" key="10">
    <source>
        <dbReference type="PROSITE-ProRule" id="PRU10072"/>
    </source>
</evidence>
<evidence type="ECO:0000256" key="7">
    <source>
        <dbReference type="ARBA" id="ARBA00022801"/>
    </source>
</evidence>
<evidence type="ECO:0000256" key="3">
    <source>
        <dbReference type="ARBA" id="ARBA00008184"/>
    </source>
</evidence>
<organism evidence="13 14">
    <name type="scientific">Microvirga vignae</name>
    <dbReference type="NCBI Taxonomy" id="1225564"/>
    <lineage>
        <taxon>Bacteria</taxon>
        <taxon>Pseudomonadati</taxon>
        <taxon>Pseudomonadota</taxon>
        <taxon>Alphaproteobacteria</taxon>
        <taxon>Hyphomicrobiales</taxon>
        <taxon>Methylobacteriaceae</taxon>
        <taxon>Microvirga</taxon>
    </lineage>
</organism>
<dbReference type="Gene3D" id="3.40.470.10">
    <property type="entry name" value="Uracil-DNA glycosylase-like domain"/>
    <property type="match status" value="1"/>
</dbReference>
<dbReference type="GO" id="GO:0005737">
    <property type="term" value="C:cytoplasm"/>
    <property type="evidence" value="ECO:0007669"/>
    <property type="project" value="UniProtKB-SubCell"/>
</dbReference>
<dbReference type="SMART" id="SM00986">
    <property type="entry name" value="UDG"/>
    <property type="match status" value="1"/>
</dbReference>
<comment type="function">
    <text evidence="2 9 11">Excises uracil residues from the DNA which can arise as a result of misincorporation of dUMP residues by DNA polymerase or due to deamination of cytosine.</text>
</comment>
<evidence type="ECO:0000256" key="8">
    <source>
        <dbReference type="ARBA" id="ARBA00023204"/>
    </source>
</evidence>
<dbReference type="PATRIC" id="fig|1225564.3.peg.6779"/>
<comment type="similarity">
    <text evidence="3 9 11">Belongs to the uracil-DNA glycosylase (UDG) superfamily. UNG family.</text>
</comment>
<dbReference type="EMBL" id="LCYG01000086">
    <property type="protein sequence ID" value="KLK90405.1"/>
    <property type="molecule type" value="Genomic_DNA"/>
</dbReference>
<comment type="catalytic activity">
    <reaction evidence="1 9 11">
        <text>Hydrolyzes single-stranded DNA or mismatched double-stranded DNA and polynucleotides, releasing free uracil.</text>
        <dbReference type="EC" id="3.2.2.27"/>
    </reaction>
</comment>
<dbReference type="PANTHER" id="PTHR11264">
    <property type="entry name" value="URACIL-DNA GLYCOSYLASE"/>
    <property type="match status" value="1"/>
</dbReference>
<keyword evidence="8 9" id="KW-0234">DNA repair</keyword>
<evidence type="ECO:0000256" key="2">
    <source>
        <dbReference type="ARBA" id="ARBA00002631"/>
    </source>
</evidence>
<dbReference type="InterPro" id="IPR036895">
    <property type="entry name" value="Uracil-DNA_glycosylase-like_sf"/>
</dbReference>
<dbReference type="HAMAP" id="MF_00148">
    <property type="entry name" value="UDG"/>
    <property type="match status" value="1"/>
</dbReference>
<dbReference type="SUPFAM" id="SSF52141">
    <property type="entry name" value="Uracil-DNA glycosylase-like"/>
    <property type="match status" value="1"/>
</dbReference>
<dbReference type="NCBIfam" id="NF003589">
    <property type="entry name" value="PRK05254.1-2"/>
    <property type="match status" value="1"/>
</dbReference>
<dbReference type="OrthoDB" id="9804372at2"/>
<dbReference type="PROSITE" id="PS00130">
    <property type="entry name" value="U_DNA_GLYCOSYLASE"/>
    <property type="match status" value="1"/>
</dbReference>
<dbReference type="InterPro" id="IPR005122">
    <property type="entry name" value="Uracil-DNA_glycosylase-like"/>
</dbReference>
<comment type="caution">
    <text evidence="13">The sequence shown here is derived from an EMBL/GenBank/DDBJ whole genome shotgun (WGS) entry which is preliminary data.</text>
</comment>
<keyword evidence="9" id="KW-0963">Cytoplasm</keyword>
<dbReference type="GO" id="GO:0097510">
    <property type="term" value="P:base-excision repair, AP site formation via deaminated base removal"/>
    <property type="evidence" value="ECO:0007669"/>
    <property type="project" value="TreeGrafter"/>
</dbReference>
<dbReference type="EC" id="3.2.2.27" evidence="4 9"/>
<dbReference type="PANTHER" id="PTHR11264:SF0">
    <property type="entry name" value="URACIL-DNA GLYCOSYLASE"/>
    <property type="match status" value="1"/>
</dbReference>
<dbReference type="Pfam" id="PF03167">
    <property type="entry name" value="UDG"/>
    <property type="match status" value="1"/>
</dbReference>
<comment type="subcellular location">
    <subcellularLocation>
        <location evidence="9">Cytoplasm</location>
    </subcellularLocation>
</comment>
<dbReference type="NCBIfam" id="TIGR00628">
    <property type="entry name" value="ung"/>
    <property type="match status" value="1"/>
</dbReference>
<dbReference type="RefSeq" id="WP_047191938.1">
    <property type="nucleotide sequence ID" value="NZ_LCYG01000086.1"/>
</dbReference>
<name>A0A0H1R5B5_9HYPH</name>
<gene>
    <name evidence="9" type="primary">ung</name>
    <name evidence="13" type="ORF">AA309_25985</name>
</gene>
<feature type="active site" description="Proton acceptor" evidence="9 10">
    <location>
        <position position="76"/>
    </location>
</feature>
<dbReference type="InterPro" id="IPR002043">
    <property type="entry name" value="UDG_fam1"/>
</dbReference>
<evidence type="ECO:0000256" key="9">
    <source>
        <dbReference type="HAMAP-Rule" id="MF_00148"/>
    </source>
</evidence>
<dbReference type="Proteomes" id="UP000035489">
    <property type="component" value="Unassembled WGS sequence"/>
</dbReference>
<evidence type="ECO:0000256" key="4">
    <source>
        <dbReference type="ARBA" id="ARBA00012030"/>
    </source>
</evidence>
<dbReference type="STRING" id="1225564.AA309_25985"/>
<feature type="domain" description="Uracil-DNA glycosylase-like" evidence="12">
    <location>
        <begin position="61"/>
        <end position="221"/>
    </location>
</feature>
<evidence type="ECO:0000313" key="14">
    <source>
        <dbReference type="Proteomes" id="UP000035489"/>
    </source>
</evidence>
<evidence type="ECO:0000256" key="5">
    <source>
        <dbReference type="ARBA" id="ARBA00018429"/>
    </source>
</evidence>
<keyword evidence="14" id="KW-1185">Reference proteome</keyword>
<dbReference type="SMART" id="SM00987">
    <property type="entry name" value="UreE_C"/>
    <property type="match status" value="1"/>
</dbReference>
<dbReference type="InterPro" id="IPR018085">
    <property type="entry name" value="Ura-DNA_Glyclase_AS"/>
</dbReference>
<sequence length="235" mass="25548">MSGPIAQALAKFSRNKQAAGWLKLPFFRDGSADRVAERVDAVIAAGGHVLPPPDLVFSSLTLTPLDKVKVVILGQDPYPTPGDAHGLAFSYRGSRRLPASLRTILAEMAADLDVPMPKSGDLTKWAEQGVLLLNTALTVEKGKSGAHMKFGWSELVDQAITAISEQQSAVVFLLWGGPARKRAALVDRKKHLVIEAGHPSPLNRLNDFKGTRPFSRANAWLVEKSLEPVDWRLDT</sequence>
<protein>
    <recommendedName>
        <fullName evidence="5 9">Uracil-DNA glycosylase</fullName>
        <shortName evidence="9">UDG</shortName>
        <ecNumber evidence="4 9">3.2.2.27</ecNumber>
    </recommendedName>
</protein>
<dbReference type="AlphaFoldDB" id="A0A0H1R5B5"/>
<evidence type="ECO:0000256" key="6">
    <source>
        <dbReference type="ARBA" id="ARBA00022763"/>
    </source>
</evidence>
<dbReference type="GO" id="GO:0004844">
    <property type="term" value="F:uracil DNA N-glycosylase activity"/>
    <property type="evidence" value="ECO:0007669"/>
    <property type="project" value="UniProtKB-UniRule"/>
</dbReference>
<evidence type="ECO:0000256" key="1">
    <source>
        <dbReference type="ARBA" id="ARBA00001400"/>
    </source>
</evidence>
<evidence type="ECO:0000313" key="13">
    <source>
        <dbReference type="EMBL" id="KLK90405.1"/>
    </source>
</evidence>
<keyword evidence="7 9" id="KW-0378">Hydrolase</keyword>
<dbReference type="NCBIfam" id="NF003588">
    <property type="entry name" value="PRK05254.1-1"/>
    <property type="match status" value="1"/>
</dbReference>
<keyword evidence="6 9" id="KW-0227">DNA damage</keyword>
<reference evidence="13 14" key="1">
    <citation type="submission" date="2015-05" db="EMBL/GenBank/DDBJ databases">
        <title>Draft genome sequence of Microvirga vignae strain BR3299, a novel nitrogen fixing bacteria isolated from Brazil semi-aired region.</title>
        <authorList>
            <person name="Zilli J.E."/>
            <person name="Passos S.R."/>
            <person name="Leite J."/>
            <person name="Baldani J.I."/>
            <person name="Xavier G.R."/>
            <person name="Rumjaneck N.G."/>
            <person name="Simoes-Araujo J.L."/>
        </authorList>
    </citation>
    <scope>NUCLEOTIDE SEQUENCE [LARGE SCALE GENOMIC DNA]</scope>
    <source>
        <strain evidence="13 14">BR3299</strain>
    </source>
</reference>
<dbReference type="CDD" id="cd10027">
    <property type="entry name" value="UDG-F1-like"/>
    <property type="match status" value="1"/>
</dbReference>